<dbReference type="GO" id="GO:0006260">
    <property type="term" value="P:DNA replication"/>
    <property type="evidence" value="ECO:0007669"/>
    <property type="project" value="TreeGrafter"/>
</dbReference>
<gene>
    <name evidence="1" type="ORF">MM415B03961_0004</name>
</gene>
<keyword evidence="1" id="KW-0067">ATP-binding</keyword>
<dbReference type="InterPro" id="IPR027417">
    <property type="entry name" value="P-loop_NTPase"/>
</dbReference>
<evidence type="ECO:0000313" key="1">
    <source>
        <dbReference type="EMBL" id="QJA94134.1"/>
    </source>
</evidence>
<proteinExistence type="predicted"/>
<sequence>MPDQNCTQCTTTYTPCDTLTLYGRAVIKDVGLCPECRNAVAAERQKQEALVAVQDTANRRRTLLEDCGMPPEYHRRNFSTWKYRTPELDKVYQACVNYAEEFPIGQRPVGYRSLYLWSENHAVGTGKTHLAAGIVHEIYNRWKGEDHSPFILWYSEPRLFAAIQATFNYTEEEQGTHVSASTILKGVAHCDLLVLDDTGKERRANKEFLQRTMFDIIDQRDGLGLPILLTGNLNATQLKIHLGEASYSRFFASCKGRAAEMGGGDYRQEKG</sequence>
<dbReference type="PANTHER" id="PTHR30050:SF4">
    <property type="entry name" value="ATP-BINDING PROTEIN RV3427C IN INSERTION SEQUENCE-RELATED"/>
    <property type="match status" value="1"/>
</dbReference>
<dbReference type="PANTHER" id="PTHR30050">
    <property type="entry name" value="CHROMOSOMAL REPLICATION INITIATOR PROTEIN DNAA"/>
    <property type="match status" value="1"/>
</dbReference>
<dbReference type="AlphaFoldDB" id="A0A6M3LLB3"/>
<dbReference type="Gene3D" id="3.40.50.300">
    <property type="entry name" value="P-loop containing nucleotide triphosphate hydrolases"/>
    <property type="match status" value="1"/>
</dbReference>
<protein>
    <submittedName>
        <fullName evidence="1">Putative IstB domain protein ATP-binding protein</fullName>
    </submittedName>
</protein>
<name>A0A6M3LLB3_9ZZZZ</name>
<dbReference type="GO" id="GO:0005524">
    <property type="term" value="F:ATP binding"/>
    <property type="evidence" value="ECO:0007669"/>
    <property type="project" value="UniProtKB-KW"/>
</dbReference>
<dbReference type="EMBL" id="MT143206">
    <property type="protein sequence ID" value="QJA94134.1"/>
    <property type="molecule type" value="Genomic_DNA"/>
</dbReference>
<organism evidence="1">
    <name type="scientific">viral metagenome</name>
    <dbReference type="NCBI Taxonomy" id="1070528"/>
    <lineage>
        <taxon>unclassified sequences</taxon>
        <taxon>metagenomes</taxon>
        <taxon>organismal metagenomes</taxon>
    </lineage>
</organism>
<reference evidence="1" key="1">
    <citation type="submission" date="2020-03" db="EMBL/GenBank/DDBJ databases">
        <title>The deep terrestrial virosphere.</title>
        <authorList>
            <person name="Holmfeldt K."/>
            <person name="Nilsson E."/>
            <person name="Simone D."/>
            <person name="Lopez-Fernandez M."/>
            <person name="Wu X."/>
            <person name="de Brujin I."/>
            <person name="Lundin D."/>
            <person name="Andersson A."/>
            <person name="Bertilsson S."/>
            <person name="Dopson M."/>
        </authorList>
    </citation>
    <scope>NUCLEOTIDE SEQUENCE</scope>
    <source>
        <strain evidence="1">MM415B03961</strain>
    </source>
</reference>
<keyword evidence="1" id="KW-0547">Nucleotide-binding</keyword>
<accession>A0A6M3LLB3</accession>
<dbReference type="SUPFAM" id="SSF52540">
    <property type="entry name" value="P-loop containing nucleoside triphosphate hydrolases"/>
    <property type="match status" value="1"/>
</dbReference>